<reference evidence="2 3" key="1">
    <citation type="journal article" date="2013" name="BMC Genomics">
        <title>The genome and transcriptome of the pine saprophyte Ophiostoma piceae, and a comparison with the bark beetle-associated pine pathogen Grosmannia clavigera.</title>
        <authorList>
            <person name="Haridas S."/>
            <person name="Wang Y."/>
            <person name="Lim L."/>
            <person name="Massoumi Alamouti S."/>
            <person name="Jackman S."/>
            <person name="Docking R."/>
            <person name="Robertson G."/>
            <person name="Birol I."/>
            <person name="Bohlmann J."/>
            <person name="Breuil C."/>
        </authorList>
    </citation>
    <scope>NUCLEOTIDE SEQUENCE [LARGE SCALE GENOMIC DNA]</scope>
    <source>
        <strain evidence="2 3">UAMH 11346</strain>
    </source>
</reference>
<dbReference type="OMA" id="DYARHDE"/>
<dbReference type="AlphaFoldDB" id="S3CCU3"/>
<dbReference type="OrthoDB" id="5584028at2759"/>
<gene>
    <name evidence="2" type="ORF">F503_07602</name>
</gene>
<protein>
    <submittedName>
        <fullName evidence="2">Uncharacterized protein</fullName>
    </submittedName>
</protein>
<organism evidence="2 3">
    <name type="scientific">Ophiostoma piceae (strain UAMH 11346)</name>
    <name type="common">Sap stain fungus</name>
    <dbReference type="NCBI Taxonomy" id="1262450"/>
    <lineage>
        <taxon>Eukaryota</taxon>
        <taxon>Fungi</taxon>
        <taxon>Dikarya</taxon>
        <taxon>Ascomycota</taxon>
        <taxon>Pezizomycotina</taxon>
        <taxon>Sordariomycetes</taxon>
        <taxon>Sordariomycetidae</taxon>
        <taxon>Ophiostomatales</taxon>
        <taxon>Ophiostomataceae</taxon>
        <taxon>Ophiostoma</taxon>
    </lineage>
</organism>
<accession>S3CCU3</accession>
<dbReference type="EMBL" id="KE148147">
    <property type="protein sequence ID" value="EPE09826.1"/>
    <property type="molecule type" value="Genomic_DNA"/>
</dbReference>
<dbReference type="PANTHER" id="PTHR37852:SF1">
    <property type="entry name" value="HIG1 DOMAIN-CONTAINING PROTEIN"/>
    <property type="match status" value="1"/>
</dbReference>
<dbReference type="STRING" id="1262450.S3CCU3"/>
<evidence type="ECO:0000313" key="2">
    <source>
        <dbReference type="EMBL" id="EPE09826.1"/>
    </source>
</evidence>
<proteinExistence type="predicted"/>
<keyword evidence="3" id="KW-1185">Reference proteome</keyword>
<feature type="region of interest" description="Disordered" evidence="1">
    <location>
        <begin position="1"/>
        <end position="38"/>
    </location>
</feature>
<name>S3CCU3_OPHP1</name>
<dbReference type="HOGENOM" id="CLU_085417_0_0_1"/>
<evidence type="ECO:0000256" key="1">
    <source>
        <dbReference type="SAM" id="MobiDB-lite"/>
    </source>
</evidence>
<feature type="compositionally biased region" description="Polar residues" evidence="1">
    <location>
        <begin position="20"/>
        <end position="38"/>
    </location>
</feature>
<dbReference type="VEuPathDB" id="FungiDB:F503_07602"/>
<dbReference type="Proteomes" id="UP000016923">
    <property type="component" value="Unassembled WGS sequence"/>
</dbReference>
<dbReference type="PANTHER" id="PTHR37852">
    <property type="entry name" value="YALI0B21208P"/>
    <property type="match status" value="1"/>
</dbReference>
<sequence length="220" mass="23693">MSSIPKDSGGAAAPTAGLADSNTPLPTMPTPQTASQATDAEEFALLRRQSRLSIPDGLRIPLATMLSFTVGMGLGVAHGSTMAGMRFRAEHAHKLPQSTTGWYLYHKSKNYHVAYGGIREGMRMGMRVSFWTTAVFGIETLFDKYRGSMDLANTVLACVTVAGGFSLWNRFPIATAARTTKTAILVGAAYGGLQDAVGLLRGRPVSYVEWVKEKFAREAE</sequence>
<evidence type="ECO:0000313" key="3">
    <source>
        <dbReference type="Proteomes" id="UP000016923"/>
    </source>
</evidence>
<dbReference type="eggNOG" id="ENOG502S3TP">
    <property type="taxonomic scope" value="Eukaryota"/>
</dbReference>